<sequence length="77" mass="8766">MVTNDSIKSSVTGTNAISHSCALFEEADRLNDQAYAVLEEPFSTQTMHKFSEARKRADELYRQAWQEWQYSHGGTGH</sequence>
<dbReference type="EMBL" id="JANIGP010000001">
    <property type="protein sequence ID" value="MCY0106877.1"/>
    <property type="molecule type" value="Genomic_DNA"/>
</dbReference>
<accession>A0ABT3YN10</accession>
<comment type="caution">
    <text evidence="1">The sequence shown here is derived from an EMBL/GenBank/DDBJ whole genome shotgun (WGS) entry which is preliminary data.</text>
</comment>
<dbReference type="RefSeq" id="WP_123468562.1">
    <property type="nucleotide sequence ID" value="NZ_JANIGP010000001.1"/>
</dbReference>
<reference evidence="1 2" key="1">
    <citation type="submission" date="2022-07" db="EMBL/GenBank/DDBJ databases">
        <title>Characterization of plant growth promoting rhizobacteria (PGPR) for use as bioinoculants in agriculture.</title>
        <authorList>
            <person name="Hassen A.I."/>
            <person name="Pierneef R."/>
        </authorList>
    </citation>
    <scope>NUCLEOTIDE SEQUENCE [LARGE SCALE GENOMIC DNA]</scope>
    <source>
        <strain evidence="1 2">SARCC-3054</strain>
    </source>
</reference>
<organism evidence="1 2">
    <name type="scientific">Pseudomonas monsensis</name>
    <dbReference type="NCBI Taxonomy" id="2745509"/>
    <lineage>
        <taxon>Bacteria</taxon>
        <taxon>Pseudomonadati</taxon>
        <taxon>Pseudomonadota</taxon>
        <taxon>Gammaproteobacteria</taxon>
        <taxon>Pseudomonadales</taxon>
        <taxon>Pseudomonadaceae</taxon>
        <taxon>Pseudomonas</taxon>
    </lineage>
</organism>
<dbReference type="Proteomes" id="UP001207830">
    <property type="component" value="Unassembled WGS sequence"/>
</dbReference>
<gene>
    <name evidence="1" type="ORF">NQF78_01025</name>
</gene>
<evidence type="ECO:0000313" key="2">
    <source>
        <dbReference type="Proteomes" id="UP001207830"/>
    </source>
</evidence>
<protein>
    <submittedName>
        <fullName evidence="1">Uncharacterized protein</fullName>
    </submittedName>
</protein>
<keyword evidence="2" id="KW-1185">Reference proteome</keyword>
<evidence type="ECO:0000313" key="1">
    <source>
        <dbReference type="EMBL" id="MCY0106877.1"/>
    </source>
</evidence>
<proteinExistence type="predicted"/>
<name>A0ABT3YN10_9PSED</name>